<dbReference type="Proteomes" id="UP000631114">
    <property type="component" value="Unassembled WGS sequence"/>
</dbReference>
<dbReference type="GO" id="GO:0006355">
    <property type="term" value="P:regulation of DNA-templated transcription"/>
    <property type="evidence" value="ECO:0007669"/>
    <property type="project" value="InterPro"/>
</dbReference>
<reference evidence="4 5" key="1">
    <citation type="submission" date="2020-10" db="EMBL/GenBank/DDBJ databases">
        <title>The Coptis chinensis genome and diversification of protoberbering-type alkaloids.</title>
        <authorList>
            <person name="Wang B."/>
            <person name="Shu S."/>
            <person name="Song C."/>
            <person name="Liu Y."/>
        </authorList>
    </citation>
    <scope>NUCLEOTIDE SEQUENCE [LARGE SCALE GENOMIC DNA]</scope>
    <source>
        <strain evidence="4">HL-2020</strain>
        <tissue evidence="4">Leaf</tissue>
    </source>
</reference>
<dbReference type="Pfam" id="PF08446">
    <property type="entry name" value="PAS_2"/>
    <property type="match status" value="1"/>
</dbReference>
<keyword evidence="5" id="KW-1185">Reference proteome</keyword>
<evidence type="ECO:0000259" key="3">
    <source>
        <dbReference type="PROSITE" id="PS50046"/>
    </source>
</evidence>
<dbReference type="InterPro" id="IPR035965">
    <property type="entry name" value="PAS-like_dom_sf"/>
</dbReference>
<comment type="caution">
    <text evidence="4">The sequence shown here is derived from an EMBL/GenBank/DDBJ whole genome shotgun (WGS) entry which is preliminary data.</text>
</comment>
<dbReference type="SUPFAM" id="SSF55785">
    <property type="entry name" value="PYP-like sensor domain (PAS domain)"/>
    <property type="match status" value="1"/>
</dbReference>
<evidence type="ECO:0000313" key="5">
    <source>
        <dbReference type="Proteomes" id="UP000631114"/>
    </source>
</evidence>
<evidence type="ECO:0000313" key="4">
    <source>
        <dbReference type="EMBL" id="KAF9624373.1"/>
    </source>
</evidence>
<evidence type="ECO:0000256" key="1">
    <source>
        <dbReference type="ARBA" id="ARBA00008235"/>
    </source>
</evidence>
<comment type="similarity">
    <text evidence="1">Belongs to the phytochrome family.</text>
</comment>
<name>A0A835IZH1_9MAGN</name>
<keyword evidence="2" id="KW-0812">Transmembrane</keyword>
<feature type="domain" description="Phytochrome chromophore attachment site" evidence="3">
    <location>
        <begin position="210"/>
        <end position="273"/>
    </location>
</feature>
<feature type="transmembrane region" description="Helical" evidence="2">
    <location>
        <begin position="20"/>
        <end position="39"/>
    </location>
</feature>
<dbReference type="InterPro" id="IPR013654">
    <property type="entry name" value="PAS_2"/>
</dbReference>
<organism evidence="4 5">
    <name type="scientific">Coptis chinensis</name>
    <dbReference type="NCBI Taxonomy" id="261450"/>
    <lineage>
        <taxon>Eukaryota</taxon>
        <taxon>Viridiplantae</taxon>
        <taxon>Streptophyta</taxon>
        <taxon>Embryophyta</taxon>
        <taxon>Tracheophyta</taxon>
        <taxon>Spermatophyta</taxon>
        <taxon>Magnoliopsida</taxon>
        <taxon>Ranunculales</taxon>
        <taxon>Ranunculaceae</taxon>
        <taxon>Coptidoideae</taxon>
        <taxon>Coptis</taxon>
    </lineage>
</organism>
<keyword evidence="2" id="KW-1133">Transmembrane helix</keyword>
<dbReference type="Gene3D" id="3.30.450.20">
    <property type="entry name" value="PAS domain"/>
    <property type="match status" value="1"/>
</dbReference>
<accession>A0A835IZH1</accession>
<gene>
    <name evidence="4" type="ORF">IFM89_010540</name>
</gene>
<dbReference type="Gene3D" id="3.30.450.40">
    <property type="match status" value="1"/>
</dbReference>
<keyword evidence="2" id="KW-0472">Membrane</keyword>
<protein>
    <recommendedName>
        <fullName evidence="3">Phytochrome chromophore attachment site domain-containing protein</fullName>
    </recommendedName>
</protein>
<dbReference type="SUPFAM" id="SSF55781">
    <property type="entry name" value="GAF domain-like"/>
    <property type="match status" value="1"/>
</dbReference>
<proteinExistence type="inferred from homology"/>
<evidence type="ECO:0000256" key="2">
    <source>
        <dbReference type="SAM" id="Phobius"/>
    </source>
</evidence>
<dbReference type="EMBL" id="JADFTS010000001">
    <property type="protein sequence ID" value="KAF9624373.1"/>
    <property type="molecule type" value="Genomic_DNA"/>
</dbReference>
<dbReference type="PROSITE" id="PS50046">
    <property type="entry name" value="PHYTOCHROME_2"/>
    <property type="match status" value="1"/>
</dbReference>
<dbReference type="InterPro" id="IPR016132">
    <property type="entry name" value="Phyto_chromo_attachment"/>
</dbReference>
<dbReference type="AlphaFoldDB" id="A0A835IZH1"/>
<dbReference type="InterPro" id="IPR029016">
    <property type="entry name" value="GAF-like_dom_sf"/>
</dbReference>
<dbReference type="OrthoDB" id="2015534at2759"/>
<dbReference type="PANTHER" id="PTHR47876:SF3">
    <property type="entry name" value="PHYTOCHROME 1"/>
    <property type="match status" value="1"/>
</dbReference>
<sequence>MDMERVVSAVQVIQSRSDKITQTHLVIIAVVVLIALFLFQHFGTSKLVTAAGLVRDQIFVGDTSTEYKSSGTIVDVKVDTCSNIIWICSTPYNGSSTIIGGNSMSFDFCTILHDPGVEQFSENTISLLGIDTEVFSDSLLGLDVRLLFTPASGASLARAAASREISLVNQIWVHYRNTQRPFYAILHRIDMGIVVDLEPLCSLQSLPGGDIGVLCDTVVEKVHELTGYDRVMVYKFHEDEHGEVLLEIRSWSDLEPYLGLHYPATDVPQVELC</sequence>
<dbReference type="PANTHER" id="PTHR47876">
    <property type="entry name" value="OS08G0260000 PROTEIN"/>
    <property type="match status" value="1"/>
</dbReference>